<dbReference type="EMBL" id="KI925465">
    <property type="protein sequence ID" value="ETW75689.1"/>
    <property type="molecule type" value="Genomic_DNA"/>
</dbReference>
<feature type="transmembrane region" description="Helical" evidence="2">
    <location>
        <begin position="20"/>
        <end position="41"/>
    </location>
</feature>
<sequence length="248" mass="27227">MYYTYDRLVNNFGDMNAQAVSNWVFGMVSQGIVAMSVQIFFSWRVRVLTNMLWVMIGIIFLAVVSCLATVTVFLVAAILVPSPTASAAQYLQPVVIVWLVSSVSADTMISTVLVYYLQRHKTGFVRTDDTINKIIRLTVQTGVITSVWATVDLGVYLGDSTAHLNAREGLMSSSTEYSTSLNGSHSTGKHKPPPSAVAFASPYVHPEVFIDIEAHEMRDPSPNRKHTLDTPMTGTDEAFSIMKPADAL</sequence>
<proteinExistence type="predicted"/>
<gene>
    <name evidence="4" type="ORF">HETIRDRAFT_119085</name>
</gene>
<evidence type="ECO:0000256" key="1">
    <source>
        <dbReference type="SAM" id="MobiDB-lite"/>
    </source>
</evidence>
<feature type="region of interest" description="Disordered" evidence="1">
    <location>
        <begin position="218"/>
        <end position="239"/>
    </location>
</feature>
<dbReference type="PANTHER" id="PTHR40465">
    <property type="entry name" value="CHROMOSOME 1, WHOLE GENOME SHOTGUN SEQUENCE"/>
    <property type="match status" value="1"/>
</dbReference>
<dbReference type="HOGENOM" id="CLU_1120288_0_0_1"/>
<feature type="compositionally biased region" description="Polar residues" evidence="1">
    <location>
        <begin position="175"/>
        <end position="186"/>
    </location>
</feature>
<dbReference type="PANTHER" id="PTHR40465:SF1">
    <property type="entry name" value="DUF6534 DOMAIN-CONTAINING PROTEIN"/>
    <property type="match status" value="1"/>
</dbReference>
<keyword evidence="5" id="KW-1185">Reference proteome</keyword>
<reference evidence="4 5" key="1">
    <citation type="journal article" date="2012" name="New Phytol.">
        <title>Insight into trade-off between wood decay and parasitism from the genome of a fungal forest pathogen.</title>
        <authorList>
            <person name="Olson A."/>
            <person name="Aerts A."/>
            <person name="Asiegbu F."/>
            <person name="Belbahri L."/>
            <person name="Bouzid O."/>
            <person name="Broberg A."/>
            <person name="Canback B."/>
            <person name="Coutinho P.M."/>
            <person name="Cullen D."/>
            <person name="Dalman K."/>
            <person name="Deflorio G."/>
            <person name="van Diepen L.T."/>
            <person name="Dunand C."/>
            <person name="Duplessis S."/>
            <person name="Durling M."/>
            <person name="Gonthier P."/>
            <person name="Grimwood J."/>
            <person name="Fossdal C.G."/>
            <person name="Hansson D."/>
            <person name="Henrissat B."/>
            <person name="Hietala A."/>
            <person name="Himmelstrand K."/>
            <person name="Hoffmeister D."/>
            <person name="Hogberg N."/>
            <person name="James T.Y."/>
            <person name="Karlsson M."/>
            <person name="Kohler A."/>
            <person name="Kues U."/>
            <person name="Lee Y.H."/>
            <person name="Lin Y.C."/>
            <person name="Lind M."/>
            <person name="Lindquist E."/>
            <person name="Lombard V."/>
            <person name="Lucas S."/>
            <person name="Lunden K."/>
            <person name="Morin E."/>
            <person name="Murat C."/>
            <person name="Park J."/>
            <person name="Raffaello T."/>
            <person name="Rouze P."/>
            <person name="Salamov A."/>
            <person name="Schmutz J."/>
            <person name="Solheim H."/>
            <person name="Stahlberg J."/>
            <person name="Velez H."/>
            <person name="de Vries R.P."/>
            <person name="Wiebenga A."/>
            <person name="Woodward S."/>
            <person name="Yakovlev I."/>
            <person name="Garbelotto M."/>
            <person name="Martin F."/>
            <person name="Grigoriev I.V."/>
            <person name="Stenlid J."/>
        </authorList>
    </citation>
    <scope>NUCLEOTIDE SEQUENCE [LARGE SCALE GENOMIC DNA]</scope>
    <source>
        <strain evidence="4 5">TC 32-1</strain>
    </source>
</reference>
<accession>W4JQD3</accession>
<dbReference type="AlphaFoldDB" id="W4JQD3"/>
<organism evidence="4 5">
    <name type="scientific">Heterobasidion irregulare (strain TC 32-1)</name>
    <dbReference type="NCBI Taxonomy" id="747525"/>
    <lineage>
        <taxon>Eukaryota</taxon>
        <taxon>Fungi</taxon>
        <taxon>Dikarya</taxon>
        <taxon>Basidiomycota</taxon>
        <taxon>Agaricomycotina</taxon>
        <taxon>Agaricomycetes</taxon>
        <taxon>Russulales</taxon>
        <taxon>Bondarzewiaceae</taxon>
        <taxon>Heterobasidion</taxon>
        <taxon>Heterobasidion annosum species complex</taxon>
    </lineage>
</organism>
<keyword evidence="2" id="KW-0812">Transmembrane</keyword>
<feature type="domain" description="DUF6534" evidence="3">
    <location>
        <begin position="102"/>
        <end position="150"/>
    </location>
</feature>
<feature type="transmembrane region" description="Helical" evidence="2">
    <location>
        <begin position="95"/>
        <end position="117"/>
    </location>
</feature>
<evidence type="ECO:0000259" key="3">
    <source>
        <dbReference type="Pfam" id="PF20152"/>
    </source>
</evidence>
<feature type="region of interest" description="Disordered" evidence="1">
    <location>
        <begin position="175"/>
        <end position="194"/>
    </location>
</feature>
<dbReference type="eggNOG" id="ENOG502RY7K">
    <property type="taxonomic scope" value="Eukaryota"/>
</dbReference>
<protein>
    <recommendedName>
        <fullName evidence="3">DUF6534 domain-containing protein</fullName>
    </recommendedName>
</protein>
<feature type="transmembrane region" description="Helical" evidence="2">
    <location>
        <begin position="53"/>
        <end position="80"/>
    </location>
</feature>
<name>W4JQD3_HETIT</name>
<dbReference type="OrthoDB" id="3183258at2759"/>
<evidence type="ECO:0000313" key="4">
    <source>
        <dbReference type="EMBL" id="ETW75689.1"/>
    </source>
</evidence>
<keyword evidence="2" id="KW-1133">Transmembrane helix</keyword>
<dbReference type="RefSeq" id="XP_009551953.1">
    <property type="nucleotide sequence ID" value="XM_009553658.1"/>
</dbReference>
<feature type="compositionally biased region" description="Basic and acidic residues" evidence="1">
    <location>
        <begin position="218"/>
        <end position="228"/>
    </location>
</feature>
<evidence type="ECO:0000256" key="2">
    <source>
        <dbReference type="SAM" id="Phobius"/>
    </source>
</evidence>
<dbReference type="InterPro" id="IPR045339">
    <property type="entry name" value="DUF6534"/>
</dbReference>
<evidence type="ECO:0000313" key="5">
    <source>
        <dbReference type="Proteomes" id="UP000030671"/>
    </source>
</evidence>
<dbReference type="GeneID" id="20666627"/>
<dbReference type="STRING" id="747525.W4JQD3"/>
<keyword evidence="2" id="KW-0472">Membrane</keyword>
<dbReference type="Pfam" id="PF20152">
    <property type="entry name" value="DUF6534"/>
    <property type="match status" value="1"/>
</dbReference>
<dbReference type="InParanoid" id="W4JQD3"/>
<dbReference type="KEGG" id="hir:HETIRDRAFT_119085"/>
<dbReference type="Proteomes" id="UP000030671">
    <property type="component" value="Unassembled WGS sequence"/>
</dbReference>